<organism evidence="1 2">
    <name type="scientific">Lactuca sativa</name>
    <name type="common">Garden lettuce</name>
    <dbReference type="NCBI Taxonomy" id="4236"/>
    <lineage>
        <taxon>Eukaryota</taxon>
        <taxon>Viridiplantae</taxon>
        <taxon>Streptophyta</taxon>
        <taxon>Embryophyta</taxon>
        <taxon>Tracheophyta</taxon>
        <taxon>Spermatophyta</taxon>
        <taxon>Magnoliopsida</taxon>
        <taxon>eudicotyledons</taxon>
        <taxon>Gunneridae</taxon>
        <taxon>Pentapetalae</taxon>
        <taxon>asterids</taxon>
        <taxon>campanulids</taxon>
        <taxon>Asterales</taxon>
        <taxon>Asteraceae</taxon>
        <taxon>Cichorioideae</taxon>
        <taxon>Cichorieae</taxon>
        <taxon>Lactucinae</taxon>
        <taxon>Lactuca</taxon>
    </lineage>
</organism>
<gene>
    <name evidence="1" type="ORF">LSAT_V11C200078380</name>
</gene>
<evidence type="ECO:0000313" key="2">
    <source>
        <dbReference type="Proteomes" id="UP000235145"/>
    </source>
</evidence>
<comment type="caution">
    <text evidence="1">The sequence shown here is derived from an EMBL/GenBank/DDBJ whole genome shotgun (WGS) entry which is preliminary data.</text>
</comment>
<evidence type="ECO:0000313" key="1">
    <source>
        <dbReference type="EMBL" id="KAJ0223048.1"/>
    </source>
</evidence>
<name>A0A9R1WFR8_LACSA</name>
<proteinExistence type="predicted"/>
<keyword evidence="2" id="KW-1185">Reference proteome</keyword>
<reference evidence="1 2" key="1">
    <citation type="journal article" date="2017" name="Nat. Commun.">
        <title>Genome assembly with in vitro proximity ligation data and whole-genome triplication in lettuce.</title>
        <authorList>
            <person name="Reyes-Chin-Wo S."/>
            <person name="Wang Z."/>
            <person name="Yang X."/>
            <person name="Kozik A."/>
            <person name="Arikit S."/>
            <person name="Song C."/>
            <person name="Xia L."/>
            <person name="Froenicke L."/>
            <person name="Lavelle D.O."/>
            <person name="Truco M.J."/>
            <person name="Xia R."/>
            <person name="Zhu S."/>
            <person name="Xu C."/>
            <person name="Xu H."/>
            <person name="Xu X."/>
            <person name="Cox K."/>
            <person name="Korf I."/>
            <person name="Meyers B.C."/>
            <person name="Michelmore R.W."/>
        </authorList>
    </citation>
    <scope>NUCLEOTIDE SEQUENCE [LARGE SCALE GENOMIC DNA]</scope>
    <source>
        <strain evidence="2">cv. Salinas</strain>
        <tissue evidence="1">Seedlings</tissue>
    </source>
</reference>
<accession>A0A9R1WFR8</accession>
<dbReference type="Proteomes" id="UP000235145">
    <property type="component" value="Unassembled WGS sequence"/>
</dbReference>
<protein>
    <submittedName>
        <fullName evidence="1">Uncharacterized protein</fullName>
    </submittedName>
</protein>
<dbReference type="EMBL" id="NBSK02000002">
    <property type="protein sequence ID" value="KAJ0223048.1"/>
    <property type="molecule type" value="Genomic_DNA"/>
</dbReference>
<dbReference type="AlphaFoldDB" id="A0A9R1WFR8"/>
<sequence length="91" mass="10499">MMTYSRKDERDLKPMIEVKNLIDIEPSKCPSLTIVSVKRASVDIFEHEIGKIHVSKLKGSAMPSLPNKAYICQRSCRKHWCDLGPVYKFDF</sequence>